<dbReference type="Proteomes" id="UP000271031">
    <property type="component" value="Unassembled WGS sequence"/>
</dbReference>
<dbReference type="RefSeq" id="WP_122917771.1">
    <property type="nucleotide sequence ID" value="NZ_RHHQ01000008.1"/>
</dbReference>
<evidence type="ECO:0000313" key="2">
    <source>
        <dbReference type="EMBL" id="RNB89515.1"/>
    </source>
</evidence>
<dbReference type="EMBL" id="RHHQ01000008">
    <property type="protein sequence ID" value="RNB89515.1"/>
    <property type="molecule type" value="Genomic_DNA"/>
</dbReference>
<dbReference type="OrthoDB" id="2903918at2"/>
<keyword evidence="3" id="KW-1185">Reference proteome</keyword>
<evidence type="ECO:0000313" key="3">
    <source>
        <dbReference type="Proteomes" id="UP000271031"/>
    </source>
</evidence>
<accession>A0A3M8DQ09</accession>
<proteinExistence type="predicted"/>
<reference evidence="2 3" key="1">
    <citation type="submission" date="2018-10" db="EMBL/GenBank/DDBJ databases">
        <title>Phylogenomics of Brevibacillus.</title>
        <authorList>
            <person name="Dunlap C."/>
        </authorList>
    </citation>
    <scope>NUCLEOTIDE SEQUENCE [LARGE SCALE GENOMIC DNA]</scope>
    <source>
        <strain evidence="2 3">JCM 15716</strain>
    </source>
</reference>
<dbReference type="AlphaFoldDB" id="A0A3M8DQ09"/>
<name>A0A3M8DQ09_9BACL</name>
<protein>
    <submittedName>
        <fullName evidence="2">DUF2294 family protein</fullName>
    </submittedName>
</protein>
<organism evidence="2 3">
    <name type="scientific">Brevibacillus fluminis</name>
    <dbReference type="NCBI Taxonomy" id="511487"/>
    <lineage>
        <taxon>Bacteria</taxon>
        <taxon>Bacillati</taxon>
        <taxon>Bacillota</taxon>
        <taxon>Bacilli</taxon>
        <taxon>Bacillales</taxon>
        <taxon>Paenibacillaceae</taxon>
        <taxon>Brevibacillus</taxon>
    </lineage>
</organism>
<gene>
    <name evidence="2" type="ORF">EDM56_09985</name>
</gene>
<sequence length="117" mass="13581">MNKTRVTLEREVSNFISYYIKETLGRGPRDTEIKIADNVLIFFIKGILTQMEKNILKMPEGKNVVLKGRQLFVESTNDEYIKTFEKIVESKVIQNYEAWDLENDSAVGVLVFENKIC</sequence>
<comment type="caution">
    <text evidence="2">The sequence shown here is derived from an EMBL/GenBank/DDBJ whole genome shotgun (WGS) entry which is preliminary data.</text>
</comment>
<dbReference type="Pfam" id="PF10057">
    <property type="entry name" value="MpsC"/>
    <property type="match status" value="1"/>
</dbReference>
<feature type="domain" description="Na+-translocating membrane potential-generating system MpsC" evidence="1">
    <location>
        <begin position="5"/>
        <end position="113"/>
    </location>
</feature>
<dbReference type="InterPro" id="IPR018745">
    <property type="entry name" value="MpsC"/>
</dbReference>
<evidence type="ECO:0000259" key="1">
    <source>
        <dbReference type="Pfam" id="PF10057"/>
    </source>
</evidence>